<keyword evidence="3" id="KW-1185">Reference proteome</keyword>
<name>A0ABP7E1Z1_9SPHN</name>
<gene>
    <name evidence="2" type="ORF">GCM10022268_21780</name>
</gene>
<feature type="region of interest" description="Disordered" evidence="1">
    <location>
        <begin position="120"/>
        <end position="161"/>
    </location>
</feature>
<reference evidence="3" key="1">
    <citation type="journal article" date="2019" name="Int. J. Syst. Evol. Microbiol.">
        <title>The Global Catalogue of Microorganisms (GCM) 10K type strain sequencing project: providing services to taxonomists for standard genome sequencing and annotation.</title>
        <authorList>
            <consortium name="The Broad Institute Genomics Platform"/>
            <consortium name="The Broad Institute Genome Sequencing Center for Infectious Disease"/>
            <person name="Wu L."/>
            <person name="Ma J."/>
        </authorList>
    </citation>
    <scope>NUCLEOTIDE SEQUENCE [LARGE SCALE GENOMIC DNA]</scope>
    <source>
        <strain evidence="3">JCM 17498</strain>
    </source>
</reference>
<comment type="caution">
    <text evidence="2">The sequence shown here is derived from an EMBL/GenBank/DDBJ whole genome shotgun (WGS) entry which is preliminary data.</text>
</comment>
<dbReference type="EMBL" id="BAABBF010000004">
    <property type="protein sequence ID" value="GAA3712590.1"/>
    <property type="molecule type" value="Genomic_DNA"/>
</dbReference>
<dbReference type="Proteomes" id="UP001500523">
    <property type="component" value="Unassembled WGS sequence"/>
</dbReference>
<evidence type="ECO:0000313" key="2">
    <source>
        <dbReference type="EMBL" id="GAA3712590.1"/>
    </source>
</evidence>
<sequence length="161" mass="17863">MLDDVQCRPLLEQPPRETTPPCPVGAAHVHLHERARQLLGLPRRGPVTGAQADDHVTDPCHATGAKTHFAAGTVTLVEYTDHGDAFRHRRRAGDRRAGTAGVDRLYAGRRPLRHILFDPDRRDRRIGRGQRAITEPATDRERHDQHGRSNPADHPSGVQAS</sequence>
<proteinExistence type="predicted"/>
<feature type="region of interest" description="Disordered" evidence="1">
    <location>
        <begin position="1"/>
        <end position="22"/>
    </location>
</feature>
<organism evidence="2 3">
    <name type="scientific">Sphingomonas cynarae</name>
    <dbReference type="NCBI Taxonomy" id="930197"/>
    <lineage>
        <taxon>Bacteria</taxon>
        <taxon>Pseudomonadati</taxon>
        <taxon>Pseudomonadota</taxon>
        <taxon>Alphaproteobacteria</taxon>
        <taxon>Sphingomonadales</taxon>
        <taxon>Sphingomonadaceae</taxon>
        <taxon>Sphingomonas</taxon>
    </lineage>
</organism>
<evidence type="ECO:0000256" key="1">
    <source>
        <dbReference type="SAM" id="MobiDB-lite"/>
    </source>
</evidence>
<feature type="compositionally biased region" description="Basic and acidic residues" evidence="1">
    <location>
        <begin position="137"/>
        <end position="147"/>
    </location>
</feature>
<protein>
    <submittedName>
        <fullName evidence="2">Uncharacterized protein</fullName>
    </submittedName>
</protein>
<evidence type="ECO:0000313" key="3">
    <source>
        <dbReference type="Proteomes" id="UP001500523"/>
    </source>
</evidence>
<accession>A0ABP7E1Z1</accession>